<evidence type="ECO:0008006" key="4">
    <source>
        <dbReference type="Google" id="ProtNLM"/>
    </source>
</evidence>
<proteinExistence type="predicted"/>
<keyword evidence="1" id="KW-0812">Transmembrane</keyword>
<reference evidence="2 3" key="1">
    <citation type="submission" date="2023-06" db="EMBL/GenBank/DDBJ databases">
        <title>Roseiconus lacunae JC819 isolated from Gulf of Mannar region, Tamil Nadu.</title>
        <authorList>
            <person name="Pk S."/>
            <person name="Ch S."/>
            <person name="Ch V.R."/>
        </authorList>
    </citation>
    <scope>NUCLEOTIDE SEQUENCE [LARGE SCALE GENOMIC DNA]</scope>
    <source>
        <strain evidence="2 3">JC819</strain>
    </source>
</reference>
<gene>
    <name evidence="2" type="ORF">QTN89_14005</name>
</gene>
<keyword evidence="3" id="KW-1185">Reference proteome</keyword>
<sequence length="521" mass="56780">MNQTKVSHQRHRDGIKRRGLSIMEVLFAIGVLTIGMLGVASLLPVATNNASMALKTDRAVEEINNRIATEIADMAGSFDEVVIANNSDASFTATDLRFNEVSTDSFATTIAGYEKHGSAVAATQPSLPDAFVIDPWFLTAAGTIRADSSNPGTERNGYDRTMYPCYDPRMHPYNVSPTEAIGNSLGGGPTFAKQVDLPRFTRIGLSFNGTSLLSAMNAETNARRSDDFSIFVPEDRTRPPGLFVQRSTNNAASLKKNTVSSRFSSIVTMARSDVGSNVFNAAVVTMQDRKVVTVPGGYFDGAIPRPASGDLPAHDLRPYAAFLPDDPGNPRGFAREENMVFPGEQIGYVSESQRPISGGGGGEFVFRTSRYVKPEISSGDWVMLMRREYTRDPVSATPIIVPTTLKYAWYRVADVVKQPAVVTRAGVALYETHIAVDGPDWVFHPIQTAFFTSFTPPYYAPPYFPNSAAAPRPSWGTPPSFVLDNMPANNTDPVGYNHFDYGTTIVLAPDVVSVRQFQVRL</sequence>
<evidence type="ECO:0000313" key="2">
    <source>
        <dbReference type="EMBL" id="MDM4016554.1"/>
    </source>
</evidence>
<dbReference type="Proteomes" id="UP001239462">
    <property type="component" value="Unassembled WGS sequence"/>
</dbReference>
<feature type="transmembrane region" description="Helical" evidence="1">
    <location>
        <begin position="21"/>
        <end position="43"/>
    </location>
</feature>
<organism evidence="2 3">
    <name type="scientific">Roseiconus lacunae</name>
    <dbReference type="NCBI Taxonomy" id="2605694"/>
    <lineage>
        <taxon>Bacteria</taxon>
        <taxon>Pseudomonadati</taxon>
        <taxon>Planctomycetota</taxon>
        <taxon>Planctomycetia</taxon>
        <taxon>Pirellulales</taxon>
        <taxon>Pirellulaceae</taxon>
        <taxon>Roseiconus</taxon>
    </lineage>
</organism>
<keyword evidence="1" id="KW-0472">Membrane</keyword>
<dbReference type="RefSeq" id="WP_289164199.1">
    <property type="nucleotide sequence ID" value="NZ_JASZZN010000009.1"/>
</dbReference>
<protein>
    <recommendedName>
        <fullName evidence="4">Type II secretion system protein</fullName>
    </recommendedName>
</protein>
<comment type="caution">
    <text evidence="2">The sequence shown here is derived from an EMBL/GenBank/DDBJ whole genome shotgun (WGS) entry which is preliminary data.</text>
</comment>
<keyword evidence="1" id="KW-1133">Transmembrane helix</keyword>
<evidence type="ECO:0000313" key="3">
    <source>
        <dbReference type="Proteomes" id="UP001239462"/>
    </source>
</evidence>
<accession>A0ABT7PJ91</accession>
<evidence type="ECO:0000256" key="1">
    <source>
        <dbReference type="SAM" id="Phobius"/>
    </source>
</evidence>
<name>A0ABT7PJ91_9BACT</name>
<dbReference type="EMBL" id="JASZZN010000009">
    <property type="protein sequence ID" value="MDM4016554.1"/>
    <property type="molecule type" value="Genomic_DNA"/>
</dbReference>